<evidence type="ECO:0000256" key="3">
    <source>
        <dbReference type="SAM" id="MobiDB-lite"/>
    </source>
</evidence>
<feature type="region of interest" description="Disordered" evidence="3">
    <location>
        <begin position="566"/>
        <end position="585"/>
    </location>
</feature>
<dbReference type="Pfam" id="PF21771">
    <property type="entry name" value="CFAP58_CC"/>
    <property type="match status" value="1"/>
</dbReference>
<dbReference type="Proteomes" id="UP000187209">
    <property type="component" value="Unassembled WGS sequence"/>
</dbReference>
<evidence type="ECO:0000313" key="6">
    <source>
        <dbReference type="Proteomes" id="UP000187209"/>
    </source>
</evidence>
<name>A0A1R2CE11_9CILI</name>
<dbReference type="EMBL" id="MPUH01000183">
    <property type="protein sequence ID" value="OMJ87206.1"/>
    <property type="molecule type" value="Genomic_DNA"/>
</dbReference>
<evidence type="ECO:0000256" key="1">
    <source>
        <dbReference type="ARBA" id="ARBA00023054"/>
    </source>
</evidence>
<accession>A0A1R2CE11</accession>
<protein>
    <recommendedName>
        <fullName evidence="4">Cilia- and flagella-associated protein 58 central coiled coil domain-containing protein</fullName>
    </recommendedName>
</protein>
<dbReference type="PANTHER" id="PTHR32083:SF0">
    <property type="entry name" value="CILIA AND FLAGELLA-ASSOCIATED PROTEIN 58"/>
    <property type="match status" value="1"/>
</dbReference>
<dbReference type="PANTHER" id="PTHR32083">
    <property type="entry name" value="CILIA AND FLAGELLA-ASSOCIATED PROTEIN 58-RELATED"/>
    <property type="match status" value="1"/>
</dbReference>
<dbReference type="AlphaFoldDB" id="A0A1R2CE11"/>
<feature type="coiled-coil region" evidence="2">
    <location>
        <begin position="793"/>
        <end position="841"/>
    </location>
</feature>
<feature type="coiled-coil region" evidence="2">
    <location>
        <begin position="185"/>
        <end position="261"/>
    </location>
</feature>
<comment type="caution">
    <text evidence="5">The sequence shown here is derived from an EMBL/GenBank/DDBJ whole genome shotgun (WGS) entry which is preliminary data.</text>
</comment>
<dbReference type="InterPro" id="IPR049270">
    <property type="entry name" value="CFAP58_CC"/>
</dbReference>
<gene>
    <name evidence="5" type="ORF">SteCoe_11131</name>
</gene>
<feature type="coiled-coil region" evidence="2">
    <location>
        <begin position="311"/>
        <end position="457"/>
    </location>
</feature>
<dbReference type="OrthoDB" id="264785at2759"/>
<keyword evidence="6" id="KW-1185">Reference proteome</keyword>
<reference evidence="5 6" key="1">
    <citation type="submission" date="2016-11" db="EMBL/GenBank/DDBJ databases">
        <title>The macronuclear genome of Stentor coeruleus: a giant cell with tiny introns.</title>
        <authorList>
            <person name="Slabodnick M."/>
            <person name="Ruby J.G."/>
            <person name="Reiff S.B."/>
            <person name="Swart E.C."/>
            <person name="Gosai S."/>
            <person name="Prabakaran S."/>
            <person name="Witkowska E."/>
            <person name="Larue G.E."/>
            <person name="Fisher S."/>
            <person name="Freeman R.M."/>
            <person name="Gunawardena J."/>
            <person name="Chu W."/>
            <person name="Stover N.A."/>
            <person name="Gregory B.D."/>
            <person name="Nowacki M."/>
            <person name="Derisi J."/>
            <person name="Roy S.W."/>
            <person name="Marshall W.F."/>
            <person name="Sood P."/>
        </authorList>
    </citation>
    <scope>NUCLEOTIDE SEQUENCE [LARGE SCALE GENOMIC DNA]</scope>
    <source>
        <strain evidence="5">WM001</strain>
    </source>
</reference>
<evidence type="ECO:0000256" key="2">
    <source>
        <dbReference type="SAM" id="Coils"/>
    </source>
</evidence>
<proteinExistence type="predicted"/>
<evidence type="ECO:0000259" key="4">
    <source>
        <dbReference type="Pfam" id="PF21771"/>
    </source>
</evidence>
<feature type="domain" description="Cilia- and flagella-associated protein 58 central coiled coil" evidence="4">
    <location>
        <begin position="384"/>
        <end position="682"/>
    </location>
</feature>
<keyword evidence="1 2" id="KW-0175">Coiled coil</keyword>
<organism evidence="5 6">
    <name type="scientific">Stentor coeruleus</name>
    <dbReference type="NCBI Taxonomy" id="5963"/>
    <lineage>
        <taxon>Eukaryota</taxon>
        <taxon>Sar</taxon>
        <taxon>Alveolata</taxon>
        <taxon>Ciliophora</taxon>
        <taxon>Postciliodesmatophora</taxon>
        <taxon>Heterotrichea</taxon>
        <taxon>Heterotrichida</taxon>
        <taxon>Stentoridae</taxon>
        <taxon>Stentor</taxon>
    </lineage>
</organism>
<sequence>MEEPIDDLETADKKMREAEKDIERLGLTQSDFDRVDQDFQYVLQEIAGDKTLERFRLEYQKLHKTLKTSHETEKKLIKRCKELNSDIAANSVKVQIAMKLSHEDNIAMDQVKQDVDRTWKLVDAAREKEETGKKKLAEYKYEIAELHRKVESNDIIPQEQQTLLDELRKKQAEVFETQDEKITKLKECRNVNSDLIKRRNDLEDKKRNLLTTIKDLKDGIQKANNEAVNEEKRKDELDKQLKDIKSDYENIQATVKNKESLKLEILKDIKELMKDVDFKRDNHSLNSEKIKTSQQNNDKLLEGLRYLEEVNQNLNGDVHAKELEIRKYQEELNRKAEENQKTIKEIAVLNKKITIITKEKHEVEAEKDLSKTNLEILNQSNADTRKDNENDKKNIEALMREINTMNKDCIDMENLARMHSDEEIMKKNEQRKINNEIKSSKKEIAKLKALIYQLKRDEDKYSLEASNAYSKYIQTLEQVKYKKSMITQLQKDNTEAEAKLKQQQNLYEAVRSDRNIYSKTLLESNEEKDELRRKFKILEHQIIKLREEISSKNNTIRELRQQATNLEEENTANEQKKKRYEEKKKEKEGYIKNYENQISKLKYYIASVEQERMKQKKEYEMVINDRDILGTQLIKRNEELASLYEKIKIQQSTLAKGEVQYYERVIEISNLKKHISELKREFLIAKGKIACIPELKHEVYRLQKDLMEAKTKVKALSEELQNPMNVHRYRKLEGTNPETYDMIIKIQTLQRRLIAKTEEVAEKDFLIQEKEKLYIELKNILARQPKPTVVEQLAVYQENLKEKAAQMKNMIGELNAAHAQVNHYRFEIDRLNKNISDVKDRWFAQKRKQNKLESIPEEAA</sequence>
<evidence type="ECO:0000313" key="5">
    <source>
        <dbReference type="EMBL" id="OMJ87206.1"/>
    </source>
</evidence>
<dbReference type="GO" id="GO:0005856">
    <property type="term" value="C:cytoskeleton"/>
    <property type="evidence" value="ECO:0007669"/>
    <property type="project" value="TreeGrafter"/>
</dbReference>